<reference evidence="2" key="1">
    <citation type="submission" date="2018-04" db="EMBL/GenBank/DDBJ databases">
        <title>WGS assembly of Panicum hallii.</title>
        <authorList>
            <person name="Lovell J."/>
            <person name="Jenkins J."/>
            <person name="Lowry D."/>
            <person name="Mamidi S."/>
            <person name="Sreedasyam A."/>
            <person name="Weng X."/>
            <person name="Barry K."/>
            <person name="Bonette J."/>
            <person name="Campitelli B."/>
            <person name="Daum C."/>
            <person name="Gordon S."/>
            <person name="Gould B."/>
            <person name="Lipzen A."/>
            <person name="Macqueen A."/>
            <person name="Palacio-Mejia J."/>
            <person name="Plott C."/>
            <person name="Shakirov E."/>
            <person name="Shu S."/>
            <person name="Yoshinaga Y."/>
            <person name="Zane M."/>
            <person name="Rokhsar D."/>
            <person name="Grimwood J."/>
            <person name="Schmutz J."/>
            <person name="Juenger T."/>
        </authorList>
    </citation>
    <scope>NUCLEOTIDE SEQUENCE [LARGE SCALE GENOMIC DNA]</scope>
    <source>
        <strain evidence="2">FIL2</strain>
    </source>
</reference>
<accession>A0A2S3ITP0</accession>
<proteinExistence type="predicted"/>
<gene>
    <name evidence="2" type="ORF">PAHAL_9G578400</name>
</gene>
<feature type="region of interest" description="Disordered" evidence="1">
    <location>
        <begin position="1"/>
        <end position="47"/>
    </location>
</feature>
<organism evidence="2">
    <name type="scientific">Panicum hallii</name>
    <dbReference type="NCBI Taxonomy" id="206008"/>
    <lineage>
        <taxon>Eukaryota</taxon>
        <taxon>Viridiplantae</taxon>
        <taxon>Streptophyta</taxon>
        <taxon>Embryophyta</taxon>
        <taxon>Tracheophyta</taxon>
        <taxon>Spermatophyta</taxon>
        <taxon>Magnoliopsida</taxon>
        <taxon>Liliopsida</taxon>
        <taxon>Poales</taxon>
        <taxon>Poaceae</taxon>
        <taxon>PACMAD clade</taxon>
        <taxon>Panicoideae</taxon>
        <taxon>Panicodae</taxon>
        <taxon>Paniceae</taxon>
        <taxon>Panicinae</taxon>
        <taxon>Panicum</taxon>
        <taxon>Panicum sect. Panicum</taxon>
    </lineage>
</organism>
<feature type="region of interest" description="Disordered" evidence="1">
    <location>
        <begin position="61"/>
        <end position="94"/>
    </location>
</feature>
<evidence type="ECO:0000313" key="2">
    <source>
        <dbReference type="EMBL" id="PAN51211.1"/>
    </source>
</evidence>
<dbReference type="EMBL" id="CM008054">
    <property type="protein sequence ID" value="PAN51211.1"/>
    <property type="molecule type" value="Genomic_DNA"/>
</dbReference>
<feature type="compositionally biased region" description="Basic residues" evidence="1">
    <location>
        <begin position="36"/>
        <end position="47"/>
    </location>
</feature>
<sequence>MESQLAPPPWPPDRSPLQCGRWRRPEPRLDGPGGCRTRRHIRRRQRRATLRWRRRRRLLRRREGGLRRRRRGARTRARRARLRPPPRTGGLPGLLDNQFSWQVVEQFLGKLGGGSKKSNHNFDPA</sequence>
<name>A0A2S3ITP0_9POAL</name>
<dbReference type="AlphaFoldDB" id="A0A2S3ITP0"/>
<feature type="compositionally biased region" description="Basic residues" evidence="1">
    <location>
        <begin position="67"/>
        <end position="84"/>
    </location>
</feature>
<dbReference type="Proteomes" id="UP000243499">
    <property type="component" value="Chromosome 9"/>
</dbReference>
<evidence type="ECO:0000256" key="1">
    <source>
        <dbReference type="SAM" id="MobiDB-lite"/>
    </source>
</evidence>
<dbReference type="Gramene" id="PAN51211">
    <property type="protein sequence ID" value="PAN51211"/>
    <property type="gene ID" value="PAHAL_9G578400"/>
</dbReference>
<protein>
    <submittedName>
        <fullName evidence="2">Uncharacterized protein</fullName>
    </submittedName>
</protein>
<feature type="compositionally biased region" description="Pro residues" evidence="1">
    <location>
        <begin position="1"/>
        <end position="14"/>
    </location>
</feature>